<proteinExistence type="predicted"/>
<feature type="signal peptide" evidence="1">
    <location>
        <begin position="1"/>
        <end position="19"/>
    </location>
</feature>
<evidence type="ECO:0000313" key="3">
    <source>
        <dbReference type="Proteomes" id="UP000007129"/>
    </source>
</evidence>
<comment type="caution">
    <text evidence="2">The sequence shown here is derived from an EMBL/GenBank/DDBJ whole genome shotgun (WGS) entry which is preliminary data.</text>
</comment>
<feature type="chain" id="PRO_5003864909" description="Cell wall protein PhiA" evidence="1">
    <location>
        <begin position="20"/>
        <end position="178"/>
    </location>
</feature>
<sequence>MKTAAVFASALAFTGLGLAAEDTFKLVASKPGSSINGKYLNVNDGFFYIGKETNSTCGNVAPVFQGGNEGWLAFYADGTQNQQQVFVDISGASDGLLAFTGPFVEMANLDHVTDQFNRTADGKLEYAGAAWLACPQTTGEYMVYPEKAYSKPVGKDKCTEFEVTTKKVRTPKIVCVYQ</sequence>
<accession>K2SBI4</accession>
<dbReference type="VEuPathDB" id="FungiDB:MPH_02910"/>
<evidence type="ECO:0008006" key="4">
    <source>
        <dbReference type="Google" id="ProtNLM"/>
    </source>
</evidence>
<dbReference type="Proteomes" id="UP000007129">
    <property type="component" value="Unassembled WGS sequence"/>
</dbReference>
<dbReference type="OrthoDB" id="5207389at2759"/>
<evidence type="ECO:0000313" key="2">
    <source>
        <dbReference type="EMBL" id="EKG19764.1"/>
    </source>
</evidence>
<dbReference type="InParanoid" id="K2SBI4"/>
<name>K2SBI4_MACPH</name>
<dbReference type="EMBL" id="AHHD01000109">
    <property type="protein sequence ID" value="EKG19764.1"/>
    <property type="molecule type" value="Genomic_DNA"/>
</dbReference>
<dbReference type="AlphaFoldDB" id="K2SBI4"/>
<dbReference type="HOGENOM" id="CLU_1510373_0_0_1"/>
<keyword evidence="1" id="KW-0732">Signal</keyword>
<reference evidence="2 3" key="1">
    <citation type="journal article" date="2012" name="BMC Genomics">
        <title>Tools to kill: Genome of one of the most destructive plant pathogenic fungi Macrophomina phaseolina.</title>
        <authorList>
            <person name="Islam M.S."/>
            <person name="Haque M.S."/>
            <person name="Islam M.M."/>
            <person name="Emdad E.M."/>
            <person name="Halim A."/>
            <person name="Hossen Q.M.M."/>
            <person name="Hossain M.Z."/>
            <person name="Ahmed B."/>
            <person name="Rahim S."/>
            <person name="Rahman M.S."/>
            <person name="Alam M.M."/>
            <person name="Hou S."/>
            <person name="Wan X."/>
            <person name="Saito J.A."/>
            <person name="Alam M."/>
        </authorList>
    </citation>
    <scope>NUCLEOTIDE SEQUENCE [LARGE SCALE GENOMIC DNA]</scope>
    <source>
        <strain evidence="2 3">MS6</strain>
    </source>
</reference>
<organism evidence="2 3">
    <name type="scientific">Macrophomina phaseolina (strain MS6)</name>
    <name type="common">Charcoal rot fungus</name>
    <dbReference type="NCBI Taxonomy" id="1126212"/>
    <lineage>
        <taxon>Eukaryota</taxon>
        <taxon>Fungi</taxon>
        <taxon>Dikarya</taxon>
        <taxon>Ascomycota</taxon>
        <taxon>Pezizomycotina</taxon>
        <taxon>Dothideomycetes</taxon>
        <taxon>Dothideomycetes incertae sedis</taxon>
        <taxon>Botryosphaeriales</taxon>
        <taxon>Botryosphaeriaceae</taxon>
        <taxon>Macrophomina</taxon>
    </lineage>
</organism>
<gene>
    <name evidence="2" type="ORF">MPH_02910</name>
</gene>
<protein>
    <recommendedName>
        <fullName evidence="4">Cell wall protein PhiA</fullName>
    </recommendedName>
</protein>
<evidence type="ECO:0000256" key="1">
    <source>
        <dbReference type="SAM" id="SignalP"/>
    </source>
</evidence>